<keyword evidence="2" id="KW-1185">Reference proteome</keyword>
<organism evidence="1 2">
    <name type="scientific">Cinara cedri</name>
    <dbReference type="NCBI Taxonomy" id="506608"/>
    <lineage>
        <taxon>Eukaryota</taxon>
        <taxon>Metazoa</taxon>
        <taxon>Ecdysozoa</taxon>
        <taxon>Arthropoda</taxon>
        <taxon>Hexapoda</taxon>
        <taxon>Insecta</taxon>
        <taxon>Pterygota</taxon>
        <taxon>Neoptera</taxon>
        <taxon>Paraneoptera</taxon>
        <taxon>Hemiptera</taxon>
        <taxon>Sternorrhyncha</taxon>
        <taxon>Aphidomorpha</taxon>
        <taxon>Aphidoidea</taxon>
        <taxon>Aphididae</taxon>
        <taxon>Lachninae</taxon>
        <taxon>Cinara</taxon>
    </lineage>
</organism>
<dbReference type="Proteomes" id="UP000325440">
    <property type="component" value="Unassembled WGS sequence"/>
</dbReference>
<proteinExistence type="predicted"/>
<evidence type="ECO:0000313" key="2">
    <source>
        <dbReference type="Proteomes" id="UP000325440"/>
    </source>
</evidence>
<dbReference type="AlphaFoldDB" id="A0A5E4MZ38"/>
<dbReference type="EMBL" id="CABPRJ010001426">
    <property type="protein sequence ID" value="VVC35350.1"/>
    <property type="molecule type" value="Genomic_DNA"/>
</dbReference>
<accession>A0A5E4MZ38</accession>
<reference evidence="1 2" key="1">
    <citation type="submission" date="2019-08" db="EMBL/GenBank/DDBJ databases">
        <authorList>
            <person name="Alioto T."/>
            <person name="Alioto T."/>
            <person name="Gomez Garrido J."/>
        </authorList>
    </citation>
    <scope>NUCLEOTIDE SEQUENCE [LARGE SCALE GENOMIC DNA]</scope>
</reference>
<evidence type="ECO:0000313" key="1">
    <source>
        <dbReference type="EMBL" id="VVC35350.1"/>
    </source>
</evidence>
<gene>
    <name evidence="1" type="ORF">CINCED_3A020690</name>
</gene>
<sequence length="65" mass="8041">MHPHKKKKIINVKKCERIYNEEKPHKIYVWRVAQYGSETWTINAKEKDTLEALEMWRRRKTQRTS</sequence>
<name>A0A5E4MZ38_9HEMI</name>
<protein>
    <submittedName>
        <fullName evidence="1">Uncharacterized protein</fullName>
    </submittedName>
</protein>